<organism evidence="1 2">
    <name type="scientific">Taklimakanibacter albus</name>
    <dbReference type="NCBI Taxonomy" id="2800327"/>
    <lineage>
        <taxon>Bacteria</taxon>
        <taxon>Pseudomonadati</taxon>
        <taxon>Pseudomonadota</taxon>
        <taxon>Alphaproteobacteria</taxon>
        <taxon>Hyphomicrobiales</taxon>
        <taxon>Aestuariivirgaceae</taxon>
        <taxon>Taklimakanibacter</taxon>
    </lineage>
</organism>
<comment type="caution">
    <text evidence="1">The sequence shown here is derived from an EMBL/GenBank/DDBJ whole genome shotgun (WGS) entry which is preliminary data.</text>
</comment>
<accession>A0ACC5R588</accession>
<dbReference type="Proteomes" id="UP000616151">
    <property type="component" value="Unassembled WGS sequence"/>
</dbReference>
<keyword evidence="1" id="KW-0418">Kinase</keyword>
<reference evidence="1" key="1">
    <citation type="submission" date="2021-01" db="EMBL/GenBank/DDBJ databases">
        <authorList>
            <person name="Sun Q."/>
        </authorList>
    </citation>
    <scope>NUCLEOTIDE SEQUENCE</scope>
    <source>
        <strain evidence="1">YIM B02566</strain>
    </source>
</reference>
<dbReference type="EMBL" id="JAENHL010000007">
    <property type="protein sequence ID" value="MBK1867830.1"/>
    <property type="molecule type" value="Genomic_DNA"/>
</dbReference>
<sequence length="454" mass="50444">MADDENSLTGRLLRYANVGTGVGGAVARIAAGRLFGGERGSSAEGQLLAEALGNLKGPLMKVAQLLATIPDALPEAYAAELAQLQSQAPAMGWAFVKRRMAAELGPDWRKSFAEFSHEAAHAASLGQVHRASSHDGRLLACKLQYPDMDSAVEADLKQLNIIFALHRRMSPVIDTSEIGEEIAARLREELDYVREAKHIRLYTEILKGHPTIHVPEVEPQLSTRRLITMNWLEGRKLLEFREHDLDTRNLLARHLFEAWWMPFCGHGVIHGDPHLGNYSASLDETGRPKGLNLLDYGCIRIFPPRFVQGVVDLYHGLRTDDRARIVHAYETWGFQNLSNELIDILNIWARFIYGPLMEDRVRAIADGVSPAEYGRRQAFTVHRALKEKGPVKVPREFVFMDRAAIGLGGVFIHLKAELNFYRLFNEALEGFSVENVAARQAAALASAGLTSSSP</sequence>
<keyword evidence="2" id="KW-1185">Reference proteome</keyword>
<evidence type="ECO:0000313" key="2">
    <source>
        <dbReference type="Proteomes" id="UP000616151"/>
    </source>
</evidence>
<gene>
    <name evidence="1" type="ORF">JHL16_15840</name>
</gene>
<proteinExistence type="predicted"/>
<keyword evidence="1" id="KW-0808">Transferase</keyword>
<name>A0ACC5R588_9HYPH</name>
<protein>
    <submittedName>
        <fullName evidence="1">AarF/ABC1/UbiB kinase family protein</fullName>
    </submittedName>
</protein>
<evidence type="ECO:0000313" key="1">
    <source>
        <dbReference type="EMBL" id="MBK1867830.1"/>
    </source>
</evidence>